<dbReference type="AlphaFoldDB" id="A0A931E3B2"/>
<sequence length="102" mass="11573">MKRTVAMRWAVGISCAGVLWAVVTARRLDRLHRRVDSTRARFEELGAAPASSEELYRAELSRRFYNQAVMETRALRLNPVVRVLRLEGTAPLPHFAGKPDAR</sequence>
<protein>
    <recommendedName>
        <fullName evidence="3">Secreted protein</fullName>
    </recommendedName>
</protein>
<reference evidence="1" key="1">
    <citation type="submission" date="2020-11" db="EMBL/GenBank/DDBJ databases">
        <title>Sequencing the genomes of 1000 actinobacteria strains.</title>
        <authorList>
            <person name="Klenk H.-P."/>
        </authorList>
    </citation>
    <scope>NUCLEOTIDE SEQUENCE</scope>
    <source>
        <strain evidence="1">DSM 45632</strain>
    </source>
</reference>
<proteinExistence type="predicted"/>
<name>A0A931E3B2_9CORY</name>
<organism evidence="1 2">
    <name type="scientific">Corynebacterium aquatimens</name>
    <dbReference type="NCBI Taxonomy" id="1190508"/>
    <lineage>
        <taxon>Bacteria</taxon>
        <taxon>Bacillati</taxon>
        <taxon>Actinomycetota</taxon>
        <taxon>Actinomycetes</taxon>
        <taxon>Mycobacteriales</taxon>
        <taxon>Corynebacteriaceae</taxon>
        <taxon>Corynebacterium</taxon>
    </lineage>
</organism>
<dbReference type="EMBL" id="JADOUE010000001">
    <property type="protein sequence ID" value="MBG6121728.1"/>
    <property type="molecule type" value="Genomic_DNA"/>
</dbReference>
<gene>
    <name evidence="1" type="ORF">IW254_000697</name>
</gene>
<evidence type="ECO:0000313" key="1">
    <source>
        <dbReference type="EMBL" id="MBG6121728.1"/>
    </source>
</evidence>
<dbReference type="RefSeq" id="WP_231375402.1">
    <property type="nucleotide sequence ID" value="NZ_CP046980.1"/>
</dbReference>
<dbReference type="Proteomes" id="UP000658613">
    <property type="component" value="Unassembled WGS sequence"/>
</dbReference>
<accession>A0A931E3B2</accession>
<comment type="caution">
    <text evidence="1">The sequence shown here is derived from an EMBL/GenBank/DDBJ whole genome shotgun (WGS) entry which is preliminary data.</text>
</comment>
<keyword evidence="2" id="KW-1185">Reference proteome</keyword>
<evidence type="ECO:0000313" key="2">
    <source>
        <dbReference type="Proteomes" id="UP000658613"/>
    </source>
</evidence>
<evidence type="ECO:0008006" key="3">
    <source>
        <dbReference type="Google" id="ProtNLM"/>
    </source>
</evidence>